<dbReference type="InterPro" id="IPR050173">
    <property type="entry name" value="ABC_transporter_C-like"/>
</dbReference>
<feature type="transmembrane region" description="Helical" evidence="10">
    <location>
        <begin position="163"/>
        <end position="180"/>
    </location>
</feature>
<evidence type="ECO:0000256" key="8">
    <source>
        <dbReference type="ARBA" id="ARBA00059074"/>
    </source>
</evidence>
<dbReference type="GO" id="GO:0016887">
    <property type="term" value="F:ATP hydrolysis activity"/>
    <property type="evidence" value="ECO:0007669"/>
    <property type="project" value="InterPro"/>
</dbReference>
<dbReference type="InterPro" id="IPR036640">
    <property type="entry name" value="ABC1_TM_sf"/>
</dbReference>
<dbReference type="CDD" id="cd03250">
    <property type="entry name" value="ABCC_MRP_domain1"/>
    <property type="match status" value="1"/>
</dbReference>
<dbReference type="EMBL" id="MU865398">
    <property type="protein sequence ID" value="KAK4224267.1"/>
    <property type="molecule type" value="Genomic_DNA"/>
</dbReference>
<dbReference type="CDD" id="cd18580">
    <property type="entry name" value="ABC_6TM_ABCC_D2"/>
    <property type="match status" value="1"/>
</dbReference>
<evidence type="ECO:0000256" key="10">
    <source>
        <dbReference type="SAM" id="Phobius"/>
    </source>
</evidence>
<dbReference type="GO" id="GO:0140359">
    <property type="term" value="F:ABC-type transporter activity"/>
    <property type="evidence" value="ECO:0007669"/>
    <property type="project" value="InterPro"/>
</dbReference>
<dbReference type="InterPro" id="IPR011527">
    <property type="entry name" value="ABC1_TM_dom"/>
</dbReference>
<dbReference type="InterPro" id="IPR044726">
    <property type="entry name" value="ABCC_6TM_D2"/>
</dbReference>
<feature type="transmembrane region" description="Helical" evidence="10">
    <location>
        <begin position="1126"/>
        <end position="1147"/>
    </location>
</feature>
<evidence type="ECO:0000256" key="9">
    <source>
        <dbReference type="SAM" id="MobiDB-lite"/>
    </source>
</evidence>
<keyword evidence="4" id="KW-0547">Nucleotide-binding</keyword>
<comment type="function">
    <text evidence="8">ABC-type transporter; part of the gene cluster that mediates the biosynthesis of the phomopsins, a group of hexapeptide mycotoxins which infects lupins and causes lupinosis disease in livestock.</text>
</comment>
<reference evidence="13" key="1">
    <citation type="journal article" date="2023" name="Mol. Phylogenet. Evol.">
        <title>Genome-scale phylogeny and comparative genomics of the fungal order Sordariales.</title>
        <authorList>
            <person name="Hensen N."/>
            <person name="Bonometti L."/>
            <person name="Westerberg I."/>
            <person name="Brannstrom I.O."/>
            <person name="Guillou S."/>
            <person name="Cros-Aarteil S."/>
            <person name="Calhoun S."/>
            <person name="Haridas S."/>
            <person name="Kuo A."/>
            <person name="Mondo S."/>
            <person name="Pangilinan J."/>
            <person name="Riley R."/>
            <person name="LaButti K."/>
            <person name="Andreopoulos B."/>
            <person name="Lipzen A."/>
            <person name="Chen C."/>
            <person name="Yan M."/>
            <person name="Daum C."/>
            <person name="Ng V."/>
            <person name="Clum A."/>
            <person name="Steindorff A."/>
            <person name="Ohm R.A."/>
            <person name="Martin F."/>
            <person name="Silar P."/>
            <person name="Natvig D.O."/>
            <person name="Lalanne C."/>
            <person name="Gautier V."/>
            <person name="Ament-Velasquez S.L."/>
            <person name="Kruys A."/>
            <person name="Hutchinson M.I."/>
            <person name="Powell A.J."/>
            <person name="Barry K."/>
            <person name="Miller A.N."/>
            <person name="Grigoriev I.V."/>
            <person name="Debuchy R."/>
            <person name="Gladieux P."/>
            <person name="Hiltunen Thoren M."/>
            <person name="Johannesson H."/>
        </authorList>
    </citation>
    <scope>NUCLEOTIDE SEQUENCE</scope>
    <source>
        <strain evidence="13">CBS 990.96</strain>
    </source>
</reference>
<dbReference type="GO" id="GO:0016020">
    <property type="term" value="C:membrane"/>
    <property type="evidence" value="ECO:0007669"/>
    <property type="project" value="UniProtKB-SubCell"/>
</dbReference>
<evidence type="ECO:0000313" key="13">
    <source>
        <dbReference type="EMBL" id="KAK4224267.1"/>
    </source>
</evidence>
<dbReference type="Gene3D" id="1.20.1560.10">
    <property type="entry name" value="ABC transporter type 1, transmembrane domain"/>
    <property type="match status" value="2"/>
</dbReference>
<dbReference type="SMART" id="SM00382">
    <property type="entry name" value="AAA"/>
    <property type="match status" value="2"/>
</dbReference>
<keyword evidence="3 10" id="KW-0812">Transmembrane</keyword>
<evidence type="ECO:0000256" key="2">
    <source>
        <dbReference type="ARBA" id="ARBA00022448"/>
    </source>
</evidence>
<dbReference type="InterPro" id="IPR003593">
    <property type="entry name" value="AAA+_ATPase"/>
</dbReference>
<feature type="domain" description="ABC transporter" evidence="11">
    <location>
        <begin position="1192"/>
        <end position="1428"/>
    </location>
</feature>
<dbReference type="SUPFAM" id="SSF90123">
    <property type="entry name" value="ABC transporter transmembrane region"/>
    <property type="match status" value="2"/>
</dbReference>
<sequence length="1429" mass="157962">MDFYGCVDDHSFGPSVHGCRDDFDFTIKFEKIFFSLIPASIFIALSLSRIVYLGRKPFIVTGRLLLGSKLATICIYGLIQLSLLVLSSTKSRKFASFFISSDAVGFASAISMILLSYLEHSRSPRPSLFLNGYFFITILLDIAQSRTLWLASTKPAEFAFTKLFTTGAVVKAVLIILESLSKARWIINWDTKAHSPEETTGLYGLGAFFWLNTLFLQGYRKILSLDDLFPLDHNMAAEKLHAKLGHHLKVSKFRGKKYGLAKALFKALAAQLLLPVGPRIALGAFQFCQPFLIETMLRYLEKPSETTSKNIGYGLIGATLLIFVGIAVSGAFYWYYQERAIYMGRGLLASAVYTKTTEAKLSADDDAAPLTLMSSDVERIITGTLKIHEFWANTIEVALASWLLSRYIGTAFIGPIVVVIFCIICSTILSRLITPRQKLWMEKIQKRVGLISSVLGQMKHLKISGLTGPVEKSVQDARIEELRVGARFRKVLVFGATVGFMPLCIAPVVTFAIASRTLDVTTIFTSMSYILLLASPLVTLFQDIPGLLVALTCFARIQAFLEKDSRVDFREERKIQGDNKPELGPSMQIKGSFGWKNDHLAIKDIELEIPDGCLTIIVGPVASGKSTLCKVLLGDVPVQKGKLLMEQWAARKIGYCDQTPYLSNATICENIVGFSPFNQEGYDEVVEATMLRPDLAVLPQGDETKVGSSGIALSGGQKQRVALARALYHETSFFVFDDILSGLDADTEEQVFRRVFGPDGLLKRRKATAVLCTHSVRHLPSANHVVALGSDGKVVEQGTFQELMTKGGYVYKLDVKETDSSSSSDVDSSSSAAQLLPKRPPPKANPIIKADDQARATGDWTVYRHYFARVDTKSIVSFFVFGALWGFCGNFATIWLKFWSEDVSSAHPKHSNAYWNGLYAMFQVGTLFSLFCLAMIVLTSMIRITGAKLHEETLSTVMNAPLSFFTTTDIGAVTNLFSQDMTLIDGQLPMSLLNLAPYIFEIIGMAAVIATVSPYLAITYPFLAAGLYGLQKFYLQTSRQVRLLDLEAKSPLYSHFIDTMKGITTYRAFGWVPDGINKNNILLDTSQRPAYLLAMIQRWLGFSLQIIIAVLAFSVVTLSTQLRSNTALTGASLVTLMSFGEALTYIIKFYTMLETSIGAVARLKTFSETVESENKPNETLIPPPEWPSHGAIEITDVSASYGSEEDDSQHLALKSLSLKIPPGSKIAICGRSGSGKSSLILLLLRLLDPTSTSDSITIDSLPLSQIPRPLLRTLIISISQDPVFLPNSSSYHTNLDPSHQSTPEEAKSVLELVNLWDFISSRGGLDSAMSGDTFSQGQKQLFSLARAILRKRIRTKLRKEQFGADNEIIHDGGILLLDEYSSSVDKDTDEQMQMIIAQEFKEYTIVMVSHRLGMVMSGFIRLWLWMKGG</sequence>
<feature type="transmembrane region" description="Helical" evidence="10">
    <location>
        <begin position="407"/>
        <end position="433"/>
    </location>
</feature>
<gene>
    <name evidence="13" type="ORF">QBC38DRAFT_485866</name>
</gene>
<dbReference type="InterPro" id="IPR027417">
    <property type="entry name" value="P-loop_NTPase"/>
</dbReference>
<feature type="transmembrane region" description="Helical" evidence="10">
    <location>
        <begin position="918"/>
        <end position="942"/>
    </location>
</feature>
<feature type="transmembrane region" description="Helical" evidence="10">
    <location>
        <begin position="32"/>
        <end position="52"/>
    </location>
</feature>
<feature type="transmembrane region" description="Helical" evidence="10">
    <location>
        <begin position="312"/>
        <end position="336"/>
    </location>
</feature>
<evidence type="ECO:0000256" key="4">
    <source>
        <dbReference type="ARBA" id="ARBA00022741"/>
    </source>
</evidence>
<comment type="subcellular location">
    <subcellularLocation>
        <location evidence="1">Membrane</location>
        <topology evidence="1">Multi-pass membrane protein</topology>
    </subcellularLocation>
</comment>
<feature type="transmembrane region" description="Helical" evidence="10">
    <location>
        <begin position="64"/>
        <end position="85"/>
    </location>
</feature>
<proteinExistence type="predicted"/>
<evidence type="ECO:0000256" key="5">
    <source>
        <dbReference type="ARBA" id="ARBA00022840"/>
    </source>
</evidence>
<evidence type="ECO:0000256" key="3">
    <source>
        <dbReference type="ARBA" id="ARBA00022692"/>
    </source>
</evidence>
<dbReference type="InterPro" id="IPR044746">
    <property type="entry name" value="ABCC_6TM_D1"/>
</dbReference>
<keyword evidence="6 10" id="KW-1133">Transmembrane helix</keyword>
<feature type="domain" description="ABC transporter" evidence="11">
    <location>
        <begin position="587"/>
        <end position="816"/>
    </location>
</feature>
<dbReference type="InterPro" id="IPR056227">
    <property type="entry name" value="TMD0_ABC"/>
</dbReference>
<evidence type="ECO:0000259" key="12">
    <source>
        <dbReference type="PROSITE" id="PS50929"/>
    </source>
</evidence>
<protein>
    <submittedName>
        <fullName evidence="13">Canalicular multispecific organic anion transporter 1</fullName>
    </submittedName>
</protein>
<dbReference type="Gene3D" id="3.40.50.300">
    <property type="entry name" value="P-loop containing nucleotide triphosphate hydrolases"/>
    <property type="match status" value="2"/>
</dbReference>
<evidence type="ECO:0000313" key="14">
    <source>
        <dbReference type="Proteomes" id="UP001301958"/>
    </source>
</evidence>
<name>A0AAN7GRI1_9PEZI</name>
<feature type="domain" description="ABC transmembrane type-1" evidence="12">
    <location>
        <begin position="280"/>
        <end position="547"/>
    </location>
</feature>
<dbReference type="Pfam" id="PF00005">
    <property type="entry name" value="ABC_tran"/>
    <property type="match status" value="2"/>
</dbReference>
<feature type="transmembrane region" description="Helical" evidence="10">
    <location>
        <begin position="491"/>
        <end position="514"/>
    </location>
</feature>
<feature type="transmembrane region" description="Helical" evidence="10">
    <location>
        <begin position="1099"/>
        <end position="1120"/>
    </location>
</feature>
<feature type="domain" description="ABC transmembrane type-1" evidence="12">
    <location>
        <begin position="879"/>
        <end position="1155"/>
    </location>
</feature>
<dbReference type="PROSITE" id="PS00211">
    <property type="entry name" value="ABC_TRANSPORTER_1"/>
    <property type="match status" value="2"/>
</dbReference>
<keyword evidence="14" id="KW-1185">Reference proteome</keyword>
<reference evidence="13" key="2">
    <citation type="submission" date="2023-05" db="EMBL/GenBank/DDBJ databases">
        <authorList>
            <consortium name="Lawrence Berkeley National Laboratory"/>
            <person name="Steindorff A."/>
            <person name="Hensen N."/>
            <person name="Bonometti L."/>
            <person name="Westerberg I."/>
            <person name="Brannstrom I.O."/>
            <person name="Guillou S."/>
            <person name="Cros-Aarteil S."/>
            <person name="Calhoun S."/>
            <person name="Haridas S."/>
            <person name="Kuo A."/>
            <person name="Mondo S."/>
            <person name="Pangilinan J."/>
            <person name="Riley R."/>
            <person name="Labutti K."/>
            <person name="Andreopoulos B."/>
            <person name="Lipzen A."/>
            <person name="Chen C."/>
            <person name="Yanf M."/>
            <person name="Daum C."/>
            <person name="Ng V."/>
            <person name="Clum A."/>
            <person name="Ohm R."/>
            <person name="Martin F."/>
            <person name="Silar P."/>
            <person name="Natvig D."/>
            <person name="Lalanne C."/>
            <person name="Gautier V."/>
            <person name="Ament-Velasquez S.L."/>
            <person name="Kruys A."/>
            <person name="Hutchinson M.I."/>
            <person name="Powell A.J."/>
            <person name="Barry K."/>
            <person name="Miller A.N."/>
            <person name="Grigoriev I.V."/>
            <person name="Debuchy R."/>
            <person name="Gladieux P."/>
            <person name="Thoren M.H."/>
            <person name="Johannesson H."/>
        </authorList>
    </citation>
    <scope>NUCLEOTIDE SEQUENCE</scope>
    <source>
        <strain evidence="13">CBS 990.96</strain>
    </source>
</reference>
<feature type="transmembrane region" description="Helical" evidence="10">
    <location>
        <begin position="998"/>
        <end position="1030"/>
    </location>
</feature>
<dbReference type="GO" id="GO:0005524">
    <property type="term" value="F:ATP binding"/>
    <property type="evidence" value="ECO:0007669"/>
    <property type="project" value="UniProtKB-KW"/>
</dbReference>
<dbReference type="FunFam" id="1.20.1560.10:FF:000055">
    <property type="entry name" value="ABC multidrug transporter (Eurofung)"/>
    <property type="match status" value="1"/>
</dbReference>
<accession>A0AAN7GRI1</accession>
<dbReference type="InterPro" id="IPR017871">
    <property type="entry name" value="ABC_transporter-like_CS"/>
</dbReference>
<feature type="transmembrane region" description="Helical" evidence="10">
    <location>
        <begin position="875"/>
        <end position="898"/>
    </location>
</feature>
<evidence type="ECO:0000259" key="11">
    <source>
        <dbReference type="PROSITE" id="PS50893"/>
    </source>
</evidence>
<keyword evidence="7 10" id="KW-0472">Membrane</keyword>
<dbReference type="Pfam" id="PF00664">
    <property type="entry name" value="ABC_membrane"/>
    <property type="match status" value="2"/>
</dbReference>
<evidence type="ECO:0000256" key="1">
    <source>
        <dbReference type="ARBA" id="ARBA00004141"/>
    </source>
</evidence>
<feature type="transmembrane region" description="Helical" evidence="10">
    <location>
        <begin position="520"/>
        <end position="541"/>
    </location>
</feature>
<organism evidence="13 14">
    <name type="scientific">Podospora fimiseda</name>
    <dbReference type="NCBI Taxonomy" id="252190"/>
    <lineage>
        <taxon>Eukaryota</taxon>
        <taxon>Fungi</taxon>
        <taxon>Dikarya</taxon>
        <taxon>Ascomycota</taxon>
        <taxon>Pezizomycotina</taxon>
        <taxon>Sordariomycetes</taxon>
        <taxon>Sordariomycetidae</taxon>
        <taxon>Sordariales</taxon>
        <taxon>Podosporaceae</taxon>
        <taxon>Podospora</taxon>
    </lineage>
</organism>
<feature type="region of interest" description="Disordered" evidence="9">
    <location>
        <begin position="819"/>
        <end position="848"/>
    </location>
</feature>
<comment type="caution">
    <text evidence="13">The sequence shown here is derived from an EMBL/GenBank/DDBJ whole genome shotgun (WGS) entry which is preliminary data.</text>
</comment>
<dbReference type="Pfam" id="PF24357">
    <property type="entry name" value="TMD0_ABC"/>
    <property type="match status" value="1"/>
</dbReference>
<dbReference type="PROSITE" id="PS50893">
    <property type="entry name" value="ABC_TRANSPORTER_2"/>
    <property type="match status" value="2"/>
</dbReference>
<keyword evidence="2" id="KW-0813">Transport</keyword>
<evidence type="ECO:0000256" key="6">
    <source>
        <dbReference type="ARBA" id="ARBA00022989"/>
    </source>
</evidence>
<feature type="compositionally biased region" description="Low complexity" evidence="9">
    <location>
        <begin position="820"/>
        <end position="831"/>
    </location>
</feature>
<feature type="transmembrane region" description="Helical" evidence="10">
    <location>
        <begin position="97"/>
        <end position="118"/>
    </location>
</feature>
<dbReference type="InterPro" id="IPR003439">
    <property type="entry name" value="ABC_transporter-like_ATP-bd"/>
</dbReference>
<dbReference type="PANTHER" id="PTHR24223">
    <property type="entry name" value="ATP-BINDING CASSETTE SUB-FAMILY C"/>
    <property type="match status" value="1"/>
</dbReference>
<dbReference type="FunFam" id="1.20.1560.10:FF:000066">
    <property type="entry name" value="ABC multidrug transporter (Eurofung)"/>
    <property type="match status" value="1"/>
</dbReference>
<dbReference type="PROSITE" id="PS50929">
    <property type="entry name" value="ABC_TM1F"/>
    <property type="match status" value="2"/>
</dbReference>
<feature type="transmembrane region" description="Helical" evidence="10">
    <location>
        <begin position="130"/>
        <end position="151"/>
    </location>
</feature>
<dbReference type="SUPFAM" id="SSF52540">
    <property type="entry name" value="P-loop containing nucleoside triphosphate hydrolases"/>
    <property type="match status" value="2"/>
</dbReference>
<dbReference type="Proteomes" id="UP001301958">
    <property type="component" value="Unassembled WGS sequence"/>
</dbReference>
<evidence type="ECO:0000256" key="7">
    <source>
        <dbReference type="ARBA" id="ARBA00023136"/>
    </source>
</evidence>
<dbReference type="CDD" id="cd18579">
    <property type="entry name" value="ABC_6TM_ABCC_D1"/>
    <property type="match status" value="1"/>
</dbReference>
<keyword evidence="5" id="KW-0067">ATP-binding</keyword>
<dbReference type="PANTHER" id="PTHR24223:SF345">
    <property type="entry name" value="ABC MULTIDRUG TRANSPORTER (EUROFUNG)"/>
    <property type="match status" value="1"/>
</dbReference>